<gene>
    <name evidence="2" type="ORF">HD556DRAFT_1238937</name>
</gene>
<dbReference type="OrthoDB" id="432234at2759"/>
<sequence>MIALCRAKCFILHLREESCNVPNAQRGLKGNVIIFPQRPSKILEVLPPSIEDVLTPICVLFVGSSPPTIDWLRRHAKPLIVRREKVRSALLWLREHNVLYSDVLIDHDFLDSLSEEDILPVHIETVPEDDMRAQDALTSRYDGNHDCDPDSLFDKEPCLGDTVGGLDTVSSAEDVFQHVVVTDVDSNAPGHELRAAALRHVKEKSGGFIQVPHGLSPMNEYVNPELLPKVYPTLFPYGVGGFEHPRRTSPISFKRHVKLLFSLADRRFQEHYSFLFIVFNILQRRKSLLHTSLKVKCTSFGTVSQSFASVSSTAVHTVAERVAKGDFATVYTPEEQKVR</sequence>
<reference evidence="2" key="1">
    <citation type="journal article" date="2020" name="New Phytol.">
        <title>Comparative genomics reveals dynamic genome evolution in host specialist ectomycorrhizal fungi.</title>
        <authorList>
            <person name="Lofgren L.A."/>
            <person name="Nguyen N.H."/>
            <person name="Vilgalys R."/>
            <person name="Ruytinx J."/>
            <person name="Liao H.L."/>
            <person name="Branco S."/>
            <person name="Kuo A."/>
            <person name="LaButti K."/>
            <person name="Lipzen A."/>
            <person name="Andreopoulos W."/>
            <person name="Pangilinan J."/>
            <person name="Riley R."/>
            <person name="Hundley H."/>
            <person name="Na H."/>
            <person name="Barry K."/>
            <person name="Grigoriev I.V."/>
            <person name="Stajich J.E."/>
            <person name="Kennedy P.G."/>
        </authorList>
    </citation>
    <scope>NUCLEOTIDE SEQUENCE</scope>
    <source>
        <strain evidence="2">S12</strain>
    </source>
</reference>
<dbReference type="AlphaFoldDB" id="A0A9P7DH56"/>
<organism evidence="2 3">
    <name type="scientific">Suillus plorans</name>
    <dbReference type="NCBI Taxonomy" id="116603"/>
    <lineage>
        <taxon>Eukaryota</taxon>
        <taxon>Fungi</taxon>
        <taxon>Dikarya</taxon>
        <taxon>Basidiomycota</taxon>
        <taxon>Agaricomycotina</taxon>
        <taxon>Agaricomycetes</taxon>
        <taxon>Agaricomycetidae</taxon>
        <taxon>Boletales</taxon>
        <taxon>Suillineae</taxon>
        <taxon>Suillaceae</taxon>
        <taxon>Suillus</taxon>
    </lineage>
</organism>
<dbReference type="Pfam" id="PF20209">
    <property type="entry name" value="DUF6570"/>
    <property type="match status" value="1"/>
</dbReference>
<feature type="domain" description="DUF6570" evidence="1">
    <location>
        <begin position="1"/>
        <end position="110"/>
    </location>
</feature>
<dbReference type="RefSeq" id="XP_041159246.1">
    <property type="nucleotide sequence ID" value="XM_041298006.1"/>
</dbReference>
<proteinExistence type="predicted"/>
<accession>A0A9P7DH56</accession>
<protein>
    <recommendedName>
        <fullName evidence="1">DUF6570 domain-containing protein</fullName>
    </recommendedName>
</protein>
<comment type="caution">
    <text evidence="2">The sequence shown here is derived from an EMBL/GenBank/DDBJ whole genome shotgun (WGS) entry which is preliminary data.</text>
</comment>
<dbReference type="GeneID" id="64591770"/>
<dbReference type="Proteomes" id="UP000719766">
    <property type="component" value="Unassembled WGS sequence"/>
</dbReference>
<dbReference type="InterPro" id="IPR046700">
    <property type="entry name" value="DUF6570"/>
</dbReference>
<evidence type="ECO:0000313" key="2">
    <source>
        <dbReference type="EMBL" id="KAG1792667.1"/>
    </source>
</evidence>
<evidence type="ECO:0000259" key="1">
    <source>
        <dbReference type="Pfam" id="PF20209"/>
    </source>
</evidence>
<evidence type="ECO:0000313" key="3">
    <source>
        <dbReference type="Proteomes" id="UP000719766"/>
    </source>
</evidence>
<name>A0A9P7DH56_9AGAM</name>
<keyword evidence="3" id="KW-1185">Reference proteome</keyword>
<dbReference type="EMBL" id="JABBWE010000035">
    <property type="protein sequence ID" value="KAG1792667.1"/>
    <property type="molecule type" value="Genomic_DNA"/>
</dbReference>